<dbReference type="GO" id="GO:0005344">
    <property type="term" value="F:oxygen carrier activity"/>
    <property type="evidence" value="ECO:0007669"/>
    <property type="project" value="UniProtKB-KW"/>
</dbReference>
<dbReference type="InterPro" id="IPR012292">
    <property type="entry name" value="Globin/Proto"/>
</dbReference>
<feature type="compositionally biased region" description="Low complexity" evidence="5">
    <location>
        <begin position="1"/>
        <end position="11"/>
    </location>
</feature>
<protein>
    <recommendedName>
        <fullName evidence="6">Globin domain-containing protein</fullName>
    </recommendedName>
</protein>
<dbReference type="GO" id="GO:0020037">
    <property type="term" value="F:heme binding"/>
    <property type="evidence" value="ECO:0007669"/>
    <property type="project" value="InterPro"/>
</dbReference>
<dbReference type="GO" id="GO:0046872">
    <property type="term" value="F:metal ion binding"/>
    <property type="evidence" value="ECO:0007669"/>
    <property type="project" value="UniProtKB-KW"/>
</dbReference>
<evidence type="ECO:0000313" key="7">
    <source>
        <dbReference type="EMBL" id="KHN74552.1"/>
    </source>
</evidence>
<dbReference type="Proteomes" id="UP000031036">
    <property type="component" value="Unassembled WGS sequence"/>
</dbReference>
<dbReference type="InterPro" id="IPR044399">
    <property type="entry name" value="Mb-like_M"/>
</dbReference>
<keyword evidence="2" id="KW-0479">Metal-binding</keyword>
<feature type="domain" description="Globin" evidence="6">
    <location>
        <begin position="33"/>
        <end position="189"/>
    </location>
</feature>
<dbReference type="GO" id="GO:0019825">
    <property type="term" value="F:oxygen binding"/>
    <property type="evidence" value="ECO:0007669"/>
    <property type="project" value="InterPro"/>
</dbReference>
<sequence>MGSGSSAAAPPKKVEKPPAEESNEQKCDPRLPYPNFRELFTLKNYWKTVRRNEKDCGKTMLAKYLKQNPDNKSKYAKLKNVNVDTLDSATSDPGFEAVAAAYLKVFDDVITTVEEKPADVSDACSRLNSVGKMHRTKVSGMDGAQFQAMEEPFLHMVSEILQDRYNEKAENLFRKFYQFCLKYLLEGGKPQKVSGQAVIVFACVSVKVFDDVITTVEEKPADVSDACSRLNSVGKMHRTKVSGMDGAQFQAMEEPFLHMVSEILQDRYNEKAENLFRKFYQFCLKYLLEVFSECSAQLLLSTHINASYGNVYKHHCTADGINNDLTSTTDQELNVENEKLLFFVVASWNPKQAILC</sequence>
<dbReference type="InterPro" id="IPR050532">
    <property type="entry name" value="Globin-like_OT"/>
</dbReference>
<evidence type="ECO:0000256" key="2">
    <source>
        <dbReference type="ARBA" id="ARBA00022723"/>
    </source>
</evidence>
<evidence type="ECO:0000256" key="1">
    <source>
        <dbReference type="ARBA" id="ARBA00022617"/>
    </source>
</evidence>
<dbReference type="Gene3D" id="1.10.490.10">
    <property type="entry name" value="Globins"/>
    <property type="match status" value="2"/>
</dbReference>
<dbReference type="InterPro" id="IPR009050">
    <property type="entry name" value="Globin-like_sf"/>
</dbReference>
<dbReference type="SUPFAM" id="SSF46458">
    <property type="entry name" value="Globin-like"/>
    <property type="match status" value="2"/>
</dbReference>
<gene>
    <name evidence="7" type="ORF">Tcan_08606</name>
</gene>
<keyword evidence="3" id="KW-0408">Iron</keyword>
<evidence type="ECO:0000256" key="3">
    <source>
        <dbReference type="ARBA" id="ARBA00023004"/>
    </source>
</evidence>
<proteinExistence type="inferred from homology"/>
<keyword evidence="4" id="KW-0813">Transport</keyword>
<dbReference type="EMBL" id="JPKZ01002897">
    <property type="protein sequence ID" value="KHN74552.1"/>
    <property type="molecule type" value="Genomic_DNA"/>
</dbReference>
<dbReference type="PANTHER" id="PTHR46458:SF5">
    <property type="entry name" value="GLOBIN FAMILY PROFILE DOMAIN-CONTAINING PROTEIN"/>
    <property type="match status" value="1"/>
</dbReference>
<dbReference type="OrthoDB" id="6344802at2759"/>
<dbReference type="CDD" id="cd01040">
    <property type="entry name" value="Mb-like"/>
    <property type="match status" value="1"/>
</dbReference>
<dbReference type="InterPro" id="IPR000971">
    <property type="entry name" value="Globin"/>
</dbReference>
<comment type="similarity">
    <text evidence="4">Belongs to the globin family.</text>
</comment>
<evidence type="ECO:0000256" key="5">
    <source>
        <dbReference type="SAM" id="MobiDB-lite"/>
    </source>
</evidence>
<accession>A0A0B2UZN3</accession>
<evidence type="ECO:0000256" key="4">
    <source>
        <dbReference type="RuleBase" id="RU000356"/>
    </source>
</evidence>
<keyword evidence="4" id="KW-0561">Oxygen transport</keyword>
<keyword evidence="8" id="KW-1185">Reference proteome</keyword>
<organism evidence="7 8">
    <name type="scientific">Toxocara canis</name>
    <name type="common">Canine roundworm</name>
    <dbReference type="NCBI Taxonomy" id="6265"/>
    <lineage>
        <taxon>Eukaryota</taxon>
        <taxon>Metazoa</taxon>
        <taxon>Ecdysozoa</taxon>
        <taxon>Nematoda</taxon>
        <taxon>Chromadorea</taxon>
        <taxon>Rhabditida</taxon>
        <taxon>Spirurina</taxon>
        <taxon>Ascaridomorpha</taxon>
        <taxon>Ascaridoidea</taxon>
        <taxon>Toxocaridae</taxon>
        <taxon>Toxocara</taxon>
    </lineage>
</organism>
<comment type="caution">
    <text evidence="7">The sequence shown here is derived from an EMBL/GenBank/DDBJ whole genome shotgun (WGS) entry which is preliminary data.</text>
</comment>
<feature type="region of interest" description="Disordered" evidence="5">
    <location>
        <begin position="1"/>
        <end position="30"/>
    </location>
</feature>
<evidence type="ECO:0000259" key="6">
    <source>
        <dbReference type="PROSITE" id="PS01033"/>
    </source>
</evidence>
<dbReference type="PROSITE" id="PS01033">
    <property type="entry name" value="GLOBIN"/>
    <property type="match status" value="1"/>
</dbReference>
<feature type="compositionally biased region" description="Basic and acidic residues" evidence="5">
    <location>
        <begin position="12"/>
        <end position="29"/>
    </location>
</feature>
<keyword evidence="1 4" id="KW-0349">Heme</keyword>
<reference evidence="7 8" key="1">
    <citation type="submission" date="2014-11" db="EMBL/GenBank/DDBJ databases">
        <title>Genetic blueprint of the zoonotic pathogen Toxocara canis.</title>
        <authorList>
            <person name="Zhu X.-Q."/>
            <person name="Korhonen P.K."/>
            <person name="Cai H."/>
            <person name="Young N.D."/>
            <person name="Nejsum P."/>
            <person name="von Samson-Himmelstjerna G."/>
            <person name="Boag P.R."/>
            <person name="Tan P."/>
            <person name="Li Q."/>
            <person name="Min J."/>
            <person name="Yang Y."/>
            <person name="Wang X."/>
            <person name="Fang X."/>
            <person name="Hall R.S."/>
            <person name="Hofmann A."/>
            <person name="Sternberg P.W."/>
            <person name="Jex A.R."/>
            <person name="Gasser R.B."/>
        </authorList>
    </citation>
    <scope>NUCLEOTIDE SEQUENCE [LARGE SCALE GENOMIC DNA]</scope>
    <source>
        <strain evidence="7">PN_DK_2014</strain>
    </source>
</reference>
<dbReference type="PANTHER" id="PTHR46458">
    <property type="entry name" value="BLR2807 PROTEIN"/>
    <property type="match status" value="1"/>
</dbReference>
<name>A0A0B2UZN3_TOXCA</name>
<dbReference type="Pfam" id="PF00042">
    <property type="entry name" value="Globin"/>
    <property type="match status" value="1"/>
</dbReference>
<evidence type="ECO:0000313" key="8">
    <source>
        <dbReference type="Proteomes" id="UP000031036"/>
    </source>
</evidence>
<dbReference type="AlphaFoldDB" id="A0A0B2UZN3"/>